<dbReference type="InterPro" id="IPR010998">
    <property type="entry name" value="Integrase_recombinase_N"/>
</dbReference>
<evidence type="ECO:0000256" key="1">
    <source>
        <dbReference type="ARBA" id="ARBA00022908"/>
    </source>
</evidence>
<gene>
    <name evidence="7" type="primary">xerC_161</name>
    <name evidence="7" type="ORF">SDC9_97126</name>
</gene>
<organism evidence="7">
    <name type="scientific">bioreactor metagenome</name>
    <dbReference type="NCBI Taxonomy" id="1076179"/>
    <lineage>
        <taxon>unclassified sequences</taxon>
        <taxon>metagenomes</taxon>
        <taxon>ecological metagenomes</taxon>
    </lineage>
</organism>
<feature type="domain" description="Tyr recombinase" evidence="5">
    <location>
        <begin position="185"/>
        <end position="372"/>
    </location>
</feature>
<proteinExistence type="predicted"/>
<comment type="caution">
    <text evidence="7">The sequence shown here is derived from an EMBL/GenBank/DDBJ whole genome shotgun (WGS) entry which is preliminary data.</text>
</comment>
<keyword evidence="1" id="KW-0229">DNA integration</keyword>
<dbReference type="CDD" id="cd01189">
    <property type="entry name" value="INT_ICEBs1_C_like"/>
    <property type="match status" value="1"/>
</dbReference>
<dbReference type="PANTHER" id="PTHR30349:SF41">
    <property type="entry name" value="INTEGRASE_RECOMBINASE PROTEIN MJ0367-RELATED"/>
    <property type="match status" value="1"/>
</dbReference>
<dbReference type="GO" id="GO:0015074">
    <property type="term" value="P:DNA integration"/>
    <property type="evidence" value="ECO:0007669"/>
    <property type="project" value="UniProtKB-KW"/>
</dbReference>
<evidence type="ECO:0000259" key="5">
    <source>
        <dbReference type="PROSITE" id="PS51898"/>
    </source>
</evidence>
<feature type="domain" description="Core-binding (CB)" evidence="6">
    <location>
        <begin position="70"/>
        <end position="164"/>
    </location>
</feature>
<dbReference type="Pfam" id="PF00589">
    <property type="entry name" value="Phage_integrase"/>
    <property type="match status" value="1"/>
</dbReference>
<dbReference type="InterPro" id="IPR011010">
    <property type="entry name" value="DNA_brk_join_enz"/>
</dbReference>
<dbReference type="PANTHER" id="PTHR30349">
    <property type="entry name" value="PHAGE INTEGRASE-RELATED"/>
    <property type="match status" value="1"/>
</dbReference>
<reference evidence="7" key="1">
    <citation type="submission" date="2019-08" db="EMBL/GenBank/DDBJ databases">
        <authorList>
            <person name="Kucharzyk K."/>
            <person name="Murdoch R.W."/>
            <person name="Higgins S."/>
            <person name="Loffler F."/>
        </authorList>
    </citation>
    <scope>NUCLEOTIDE SEQUENCE</scope>
</reference>
<dbReference type="PROSITE" id="PS51900">
    <property type="entry name" value="CB"/>
    <property type="match status" value="1"/>
</dbReference>
<name>A0A645ABI9_9ZZZZ</name>
<dbReference type="Gene3D" id="1.10.150.130">
    <property type="match status" value="1"/>
</dbReference>
<dbReference type="Pfam" id="PF14659">
    <property type="entry name" value="Phage_int_SAM_3"/>
    <property type="match status" value="1"/>
</dbReference>
<evidence type="ECO:0000259" key="6">
    <source>
        <dbReference type="PROSITE" id="PS51900"/>
    </source>
</evidence>
<dbReference type="Gene3D" id="1.10.443.10">
    <property type="entry name" value="Intergrase catalytic core"/>
    <property type="match status" value="1"/>
</dbReference>
<accession>A0A645ABI9</accession>
<sequence length="532" mass="60657">MARKRKSGDGTVRLRKDGRWEGRIVVDYDDNGYPKTKNVLAKTKNECLEKLQTLKETCGGSKSAKLRPEMPFGDWLAYWYENHSKPKLRPTTQANYESRIRLHIVPELGKIPLNKLTQNDLQQFYARLKKTGRLRFTEQYGEGLSDRMVRMCHAVCRTALEKAMQEGLIRTNPAIGCKLPPKKAREMQVLDREELQRFLIQAKAEGYYELFLLDLCTGLRRGELMALQWDDLDFKTGVLNINKQIYDVKGELQLSTPKTKTSIRQLALPPAVAAVLKEYRKTTDSRWMFPSPVKEDCPMTPCAVRKRLQLILEHAGCKHVRFHDLRHTFATLALQNGMDVKTLSAMLGHVSAATTLDIYTHITDDMRQSAAASIDRGFGKAEPKQDDPATAPAQPEKPRMTDFKPYRGTNRKPGTGCISEINDHLFEGRYSPMWHDGKKHAKNVYAHTREACEEKLKKLIVQMKKEIAAVKDGKNPDGIPDGMSKKKKAITAYIRANPHVTNKALISRESGASRWTVVKYYDEIRRRMAAVQ</sequence>
<dbReference type="PROSITE" id="PS51898">
    <property type="entry name" value="TYR_RECOMBINASE"/>
    <property type="match status" value="1"/>
</dbReference>
<evidence type="ECO:0000256" key="2">
    <source>
        <dbReference type="ARBA" id="ARBA00023125"/>
    </source>
</evidence>
<dbReference type="GO" id="GO:0003677">
    <property type="term" value="F:DNA binding"/>
    <property type="evidence" value="ECO:0007669"/>
    <property type="project" value="UniProtKB-KW"/>
</dbReference>
<dbReference type="InterPro" id="IPR050090">
    <property type="entry name" value="Tyrosine_recombinase_XerCD"/>
</dbReference>
<dbReference type="GO" id="GO:0006310">
    <property type="term" value="P:DNA recombination"/>
    <property type="evidence" value="ECO:0007669"/>
    <property type="project" value="UniProtKB-KW"/>
</dbReference>
<protein>
    <submittedName>
        <fullName evidence="7">Tyrosine recombinase XerC</fullName>
    </submittedName>
</protein>
<feature type="region of interest" description="Disordered" evidence="4">
    <location>
        <begin position="374"/>
        <end position="414"/>
    </location>
</feature>
<keyword evidence="2" id="KW-0238">DNA-binding</keyword>
<dbReference type="InterPro" id="IPR013762">
    <property type="entry name" value="Integrase-like_cat_sf"/>
</dbReference>
<dbReference type="InterPro" id="IPR044068">
    <property type="entry name" value="CB"/>
</dbReference>
<evidence type="ECO:0000256" key="4">
    <source>
        <dbReference type="SAM" id="MobiDB-lite"/>
    </source>
</evidence>
<feature type="compositionally biased region" description="Basic and acidic residues" evidence="4">
    <location>
        <begin position="377"/>
        <end position="387"/>
    </location>
</feature>
<dbReference type="InterPro" id="IPR004107">
    <property type="entry name" value="Integrase_SAM-like_N"/>
</dbReference>
<feature type="compositionally biased region" description="Basic and acidic residues" evidence="4">
    <location>
        <begin position="396"/>
        <end position="405"/>
    </location>
</feature>
<keyword evidence="3" id="KW-0233">DNA recombination</keyword>
<dbReference type="SUPFAM" id="SSF56349">
    <property type="entry name" value="DNA breaking-rejoining enzymes"/>
    <property type="match status" value="1"/>
</dbReference>
<dbReference type="EMBL" id="VSSQ01012947">
    <property type="protein sequence ID" value="MPM50387.1"/>
    <property type="molecule type" value="Genomic_DNA"/>
</dbReference>
<dbReference type="AlphaFoldDB" id="A0A645ABI9"/>
<evidence type="ECO:0000256" key="3">
    <source>
        <dbReference type="ARBA" id="ARBA00023172"/>
    </source>
</evidence>
<dbReference type="InterPro" id="IPR002104">
    <property type="entry name" value="Integrase_catalytic"/>
</dbReference>
<evidence type="ECO:0000313" key="7">
    <source>
        <dbReference type="EMBL" id="MPM50387.1"/>
    </source>
</evidence>